<keyword evidence="2" id="KW-1133">Transmembrane helix</keyword>
<reference evidence="3 4" key="1">
    <citation type="submission" date="2020-08" db="EMBL/GenBank/DDBJ databases">
        <authorList>
            <person name="Criscuolo A."/>
        </authorList>
    </citation>
    <scope>NUCLEOTIDE SEQUENCE [LARGE SCALE GENOMIC DNA]</scope>
    <source>
        <strain evidence="3">CIP111764</strain>
    </source>
</reference>
<evidence type="ECO:0000313" key="4">
    <source>
        <dbReference type="Proteomes" id="UP000583387"/>
    </source>
</evidence>
<proteinExistence type="predicted"/>
<sequence>MLWRTTNKPSTRDLVRGDHRLQSIRRRRLWPWLLLVCLVVAPFYLWIEERQDLSRQLAALREENRDLEARLQRSELLQREAQATERQLVRRNADLSAQVERLSTELAFFRQQKDNH</sequence>
<feature type="transmembrane region" description="Helical" evidence="2">
    <location>
        <begin position="29"/>
        <end position="47"/>
    </location>
</feature>
<protein>
    <submittedName>
        <fullName evidence="3">Uncharacterized protein</fullName>
    </submittedName>
</protein>
<keyword evidence="2" id="KW-0812">Transmembrane</keyword>
<keyword evidence="2" id="KW-0472">Membrane</keyword>
<keyword evidence="4" id="KW-1185">Reference proteome</keyword>
<dbReference type="Proteomes" id="UP000583387">
    <property type="component" value="Unassembled WGS sequence"/>
</dbReference>
<organism evidence="3 4">
    <name type="scientific">Zestomonas carbonaria</name>
    <dbReference type="NCBI Taxonomy" id="2762745"/>
    <lineage>
        <taxon>Bacteria</taxon>
        <taxon>Pseudomonadati</taxon>
        <taxon>Pseudomonadota</taxon>
        <taxon>Gammaproteobacteria</taxon>
        <taxon>Pseudomonadales</taxon>
        <taxon>Pseudomonadaceae</taxon>
        <taxon>Zestomonas</taxon>
    </lineage>
</organism>
<keyword evidence="1" id="KW-0175">Coiled coil</keyword>
<gene>
    <name evidence="3" type="ORF">PSEWESI4_02271</name>
</gene>
<feature type="coiled-coil region" evidence="1">
    <location>
        <begin position="50"/>
        <end position="112"/>
    </location>
</feature>
<name>A0A7U7EMW9_9GAMM</name>
<dbReference type="RefSeq" id="WP_187671323.1">
    <property type="nucleotide sequence ID" value="NZ_CAJFCI010000043.1"/>
</dbReference>
<evidence type="ECO:0000256" key="2">
    <source>
        <dbReference type="SAM" id="Phobius"/>
    </source>
</evidence>
<dbReference type="EMBL" id="CAJFCI010000043">
    <property type="protein sequence ID" value="CAD5107988.1"/>
    <property type="molecule type" value="Genomic_DNA"/>
</dbReference>
<evidence type="ECO:0000256" key="1">
    <source>
        <dbReference type="SAM" id="Coils"/>
    </source>
</evidence>
<accession>A0A7U7EMW9</accession>
<comment type="caution">
    <text evidence="3">The sequence shown here is derived from an EMBL/GenBank/DDBJ whole genome shotgun (WGS) entry which is preliminary data.</text>
</comment>
<dbReference type="AlphaFoldDB" id="A0A7U7EMW9"/>
<evidence type="ECO:0000313" key="3">
    <source>
        <dbReference type="EMBL" id="CAD5107988.1"/>
    </source>
</evidence>